<dbReference type="PANTHER" id="PTHR10566:SF113">
    <property type="entry name" value="PROTEIN ACTIVITY OF BC1 COMPLEX KINASE 7, CHLOROPLASTIC"/>
    <property type="match status" value="1"/>
</dbReference>
<comment type="similarity">
    <text evidence="2">Belongs to the protein kinase superfamily. ADCK protein kinase family.</text>
</comment>
<evidence type="ECO:0000313" key="14">
    <source>
        <dbReference type="EMBL" id="VFP80705.1"/>
    </source>
</evidence>
<dbReference type="InterPro" id="IPR004147">
    <property type="entry name" value="ABC1_dom"/>
</dbReference>
<keyword evidence="3" id="KW-1003">Cell membrane</keyword>
<reference evidence="14 15" key="1">
    <citation type="submission" date="2019-02" db="EMBL/GenBank/DDBJ databases">
        <authorList>
            <person name="Manzano-Marin A."/>
            <person name="Manzano-Marin A."/>
        </authorList>
    </citation>
    <scope>NUCLEOTIDE SEQUENCE [LARGE SCALE GENOMIC DNA]</scope>
    <source>
        <strain evidence="14 15">ErCisplendens/pseudotsugae</strain>
    </source>
</reference>
<comment type="pathway">
    <text evidence="1">Cofactor biosynthesis; ubiquinone biosynthesis [regulation].</text>
</comment>
<evidence type="ECO:0000256" key="4">
    <source>
        <dbReference type="ARBA" id="ARBA00022519"/>
    </source>
</evidence>
<evidence type="ECO:0000259" key="13">
    <source>
        <dbReference type="Pfam" id="PF03109"/>
    </source>
</evidence>
<evidence type="ECO:0000256" key="8">
    <source>
        <dbReference type="ARBA" id="ARBA00022741"/>
    </source>
</evidence>
<dbReference type="EC" id="2.7.-.-" evidence="14"/>
<dbReference type="GO" id="GO:0005524">
    <property type="term" value="F:ATP binding"/>
    <property type="evidence" value="ECO:0007669"/>
    <property type="project" value="UniProtKB-KW"/>
</dbReference>
<dbReference type="InterPro" id="IPR010232">
    <property type="entry name" value="UbiB"/>
</dbReference>
<evidence type="ECO:0000256" key="10">
    <source>
        <dbReference type="ARBA" id="ARBA00022840"/>
    </source>
</evidence>
<dbReference type="GO" id="GO:0016301">
    <property type="term" value="F:kinase activity"/>
    <property type="evidence" value="ECO:0007669"/>
    <property type="project" value="UniProtKB-KW"/>
</dbReference>
<evidence type="ECO:0000256" key="7">
    <source>
        <dbReference type="ARBA" id="ARBA00022692"/>
    </source>
</evidence>
<dbReference type="NCBIfam" id="NF003404">
    <property type="entry name" value="PRK04750.1"/>
    <property type="match status" value="1"/>
</dbReference>
<evidence type="ECO:0000256" key="1">
    <source>
        <dbReference type="ARBA" id="ARBA00005020"/>
    </source>
</evidence>
<evidence type="ECO:0000256" key="12">
    <source>
        <dbReference type="ARBA" id="ARBA00023136"/>
    </source>
</evidence>
<dbReference type="AlphaFoldDB" id="A0A451D536"/>
<evidence type="ECO:0000256" key="11">
    <source>
        <dbReference type="ARBA" id="ARBA00022989"/>
    </source>
</evidence>
<keyword evidence="9 14" id="KW-0418">Kinase</keyword>
<accession>A0A451D536</accession>
<dbReference type="CDD" id="cd13972">
    <property type="entry name" value="UbiB"/>
    <property type="match status" value="1"/>
</dbReference>
<organism evidence="14 15">
    <name type="scientific">Candidatus Erwinia haradaeae</name>
    <dbReference type="NCBI Taxonomy" id="1922217"/>
    <lineage>
        <taxon>Bacteria</taxon>
        <taxon>Pseudomonadati</taxon>
        <taxon>Pseudomonadota</taxon>
        <taxon>Gammaproteobacteria</taxon>
        <taxon>Enterobacterales</taxon>
        <taxon>Erwiniaceae</taxon>
        <taxon>Erwinia</taxon>
    </lineage>
</organism>
<keyword evidence="11" id="KW-1133">Transmembrane helix</keyword>
<evidence type="ECO:0000256" key="9">
    <source>
        <dbReference type="ARBA" id="ARBA00022777"/>
    </source>
</evidence>
<dbReference type="EMBL" id="LR217705">
    <property type="protein sequence ID" value="VFP80705.1"/>
    <property type="molecule type" value="Genomic_DNA"/>
</dbReference>
<keyword evidence="5 14" id="KW-0808">Transferase</keyword>
<evidence type="ECO:0000256" key="2">
    <source>
        <dbReference type="ARBA" id="ARBA00009670"/>
    </source>
</evidence>
<dbReference type="Proteomes" id="UP000294338">
    <property type="component" value="Chromosome 1"/>
</dbReference>
<protein>
    <submittedName>
        <fullName evidence="14">Probable protein kinase UbiB</fullName>
        <ecNumber evidence="14">2.7.-.-</ecNumber>
    </submittedName>
</protein>
<name>A0A451D536_9GAMM</name>
<feature type="domain" description="ABC1 atypical kinase-like" evidence="13">
    <location>
        <begin position="93"/>
        <end position="343"/>
    </location>
</feature>
<evidence type="ECO:0000256" key="5">
    <source>
        <dbReference type="ARBA" id="ARBA00022679"/>
    </source>
</evidence>
<dbReference type="InterPro" id="IPR045308">
    <property type="entry name" value="UbiB_bact"/>
</dbReference>
<dbReference type="RefSeq" id="WP_197095418.1">
    <property type="nucleotide sequence ID" value="NZ_LR217705.1"/>
</dbReference>
<dbReference type="GO" id="GO:0006744">
    <property type="term" value="P:ubiquinone biosynthetic process"/>
    <property type="evidence" value="ECO:0007669"/>
    <property type="project" value="UniProtKB-UniPathway"/>
</dbReference>
<dbReference type="PANTHER" id="PTHR10566">
    <property type="entry name" value="CHAPERONE-ACTIVITY OF BC1 COMPLEX CABC1 -RELATED"/>
    <property type="match status" value="1"/>
</dbReference>
<dbReference type="UniPathway" id="UPA00232"/>
<evidence type="ECO:0000313" key="15">
    <source>
        <dbReference type="Proteomes" id="UP000294338"/>
    </source>
</evidence>
<evidence type="ECO:0000256" key="6">
    <source>
        <dbReference type="ARBA" id="ARBA00022688"/>
    </source>
</evidence>
<dbReference type="InterPro" id="IPR011009">
    <property type="entry name" value="Kinase-like_dom_sf"/>
</dbReference>
<keyword evidence="10" id="KW-0067">ATP-binding</keyword>
<sequence>MTFGELHRFYYIIHIFLSYNLDHLIPQKHLSKPIKILCKCTFWISKKNTRESLGSRLRFALEKLGPVWIKFGQMLSTRHDILPIQIINQLAMLQNNVTPFDGKEALKLIESSLNMLISDKFDNFNIIPLATASIAQVHTAILKENGHEVIIKVIRPNISSVIQADLKLLYRLARWLPYFFPDAKRLKPLEIVSNYKSTLLNELNLLHEAANTIQMRRNFETSSILYVPKIYPLYCSENVLVMERIYGIPVSNIKMLKQHGVNLPLLAERGVTIFLNQVFRDSFFHADMHPGNIFISYEHPENPQYIGIDYGIVSALNESDKHYLAENFIAFFNRDYHKVAELHIDSGWVPSDTNLIDFEFAIRRVCEPIFQKPLIDISFGNILVQLFHTARCFNMEVQPQLVLLQKTLLYVEGLGRQIDPQLDLWKTAKPFLEDWIQNQIGLSSVFHEFKKYTPTWAMRLFELPDLLYETLLQNKKIQLQYNKDNLTKNLTMSSLNQHSGHYWLTFNQTLLLSGTAVLLFRPEWNLFAVMLISASCLKWVIDF</sequence>
<proteinExistence type="inferred from homology"/>
<keyword evidence="8" id="KW-0547">Nucleotide-binding</keyword>
<dbReference type="NCBIfam" id="TIGR01982">
    <property type="entry name" value="UbiB"/>
    <property type="match status" value="1"/>
</dbReference>
<dbReference type="Pfam" id="PF03109">
    <property type="entry name" value="ABC1"/>
    <property type="match status" value="1"/>
</dbReference>
<dbReference type="SUPFAM" id="SSF56112">
    <property type="entry name" value="Protein kinase-like (PK-like)"/>
    <property type="match status" value="1"/>
</dbReference>
<keyword evidence="4" id="KW-0997">Cell inner membrane</keyword>
<keyword evidence="7" id="KW-0812">Transmembrane</keyword>
<dbReference type="InterPro" id="IPR050154">
    <property type="entry name" value="UbiB_kinase"/>
</dbReference>
<gene>
    <name evidence="14" type="primary">ubiB</name>
    <name evidence="14" type="ORF">ERCISPPS3390_591</name>
</gene>
<evidence type="ECO:0000256" key="3">
    <source>
        <dbReference type="ARBA" id="ARBA00022475"/>
    </source>
</evidence>
<keyword evidence="6" id="KW-0831">Ubiquinone biosynthesis</keyword>
<keyword evidence="12" id="KW-0472">Membrane</keyword>